<dbReference type="RefSeq" id="WP_308865449.1">
    <property type="nucleotide sequence ID" value="NZ_JAVHUL010000045.1"/>
</dbReference>
<evidence type="ECO:0000313" key="2">
    <source>
        <dbReference type="EMBL" id="MDQ7918454.1"/>
    </source>
</evidence>
<dbReference type="EMBL" id="JAVHUL010000045">
    <property type="protein sequence ID" value="MDQ7918454.1"/>
    <property type="molecule type" value="Genomic_DNA"/>
</dbReference>
<keyword evidence="1" id="KW-0732">Signal</keyword>
<keyword evidence="3" id="KW-1185">Reference proteome</keyword>
<dbReference type="Proteomes" id="UP001230915">
    <property type="component" value="Unassembled WGS sequence"/>
</dbReference>
<feature type="signal peptide" evidence="1">
    <location>
        <begin position="1"/>
        <end position="20"/>
    </location>
</feature>
<sequence>MLLRFSFIIFLICSVAQSRAQELTAQLISEKPLTAEEFIGVDEYGNTYQQTKNVFYKLEKEKKFQFSDIQLGKITSVDIMNPLRITLFYRDMNTVVVLDNRLNEITRVNFNNLANFRTVLFATTAKNNSFWIFNSDLQQLELFDYQNQKIISHSQPINETVYDLKTNFNFAWIQLESKIEMYNVYGSFIQEFDISKTTSFQVSDQKMLTKNEEGFRLLKSMPGKFLNLSISENDVKEFYLNNENLYIYNGKDVKHYLIN</sequence>
<name>A0ABU1A422_9FLAO</name>
<comment type="caution">
    <text evidence="2">The sequence shown here is derived from an EMBL/GenBank/DDBJ whole genome shotgun (WGS) entry which is preliminary data.</text>
</comment>
<protein>
    <submittedName>
        <fullName evidence="2">Uncharacterized protein</fullName>
    </submittedName>
</protein>
<evidence type="ECO:0000256" key="1">
    <source>
        <dbReference type="SAM" id="SignalP"/>
    </source>
</evidence>
<feature type="chain" id="PRO_5046352941" evidence="1">
    <location>
        <begin position="21"/>
        <end position="259"/>
    </location>
</feature>
<gene>
    <name evidence="2" type="ORF">RBU60_12820</name>
</gene>
<organism evidence="2 3">
    <name type="scientific">Mesonia profundi</name>
    <dbReference type="NCBI Taxonomy" id="3070998"/>
    <lineage>
        <taxon>Bacteria</taxon>
        <taxon>Pseudomonadati</taxon>
        <taxon>Bacteroidota</taxon>
        <taxon>Flavobacteriia</taxon>
        <taxon>Flavobacteriales</taxon>
        <taxon>Flavobacteriaceae</taxon>
        <taxon>Mesonia</taxon>
    </lineage>
</organism>
<evidence type="ECO:0000313" key="3">
    <source>
        <dbReference type="Proteomes" id="UP001230915"/>
    </source>
</evidence>
<proteinExistence type="predicted"/>
<reference evidence="2 3" key="1">
    <citation type="submission" date="2023-08" db="EMBL/GenBank/DDBJ databases">
        <title>Mesonia sp. MT50, isolated from deep-sea sediment of the Mariana Trench.</title>
        <authorList>
            <person name="Fu H."/>
        </authorList>
    </citation>
    <scope>NUCLEOTIDE SEQUENCE [LARGE SCALE GENOMIC DNA]</scope>
    <source>
        <strain evidence="2 3">MT50</strain>
    </source>
</reference>
<accession>A0ABU1A422</accession>